<evidence type="ECO:0000259" key="11">
    <source>
        <dbReference type="Pfam" id="PF03372"/>
    </source>
</evidence>
<comment type="subcellular location">
    <subcellularLocation>
        <location evidence="1">Nucleus</location>
    </subcellularLocation>
</comment>
<dbReference type="GO" id="GO:0003723">
    <property type="term" value="F:RNA binding"/>
    <property type="evidence" value="ECO:0007669"/>
    <property type="project" value="InterPro"/>
</dbReference>
<evidence type="ECO:0000256" key="7">
    <source>
        <dbReference type="ARBA" id="ARBA00022840"/>
    </source>
</evidence>
<evidence type="ECO:0000256" key="9">
    <source>
        <dbReference type="SAM" id="MobiDB-lite"/>
    </source>
</evidence>
<feature type="region of interest" description="Disordered" evidence="9">
    <location>
        <begin position="1051"/>
        <end position="1094"/>
    </location>
</feature>
<keyword evidence="4" id="KW-0507">mRNA processing</keyword>
<dbReference type="Gene3D" id="1.10.1410.10">
    <property type="match status" value="1"/>
</dbReference>
<evidence type="ECO:0000256" key="4">
    <source>
        <dbReference type="ARBA" id="ARBA00022664"/>
    </source>
</evidence>
<accession>A0A0F4Z9V8</accession>
<evidence type="ECO:0000256" key="3">
    <source>
        <dbReference type="ARBA" id="ARBA00012388"/>
    </source>
</evidence>
<feature type="domain" description="Endonuclease/exonuclease/phosphatase" evidence="11">
    <location>
        <begin position="245"/>
        <end position="466"/>
    </location>
</feature>
<dbReference type="GO" id="GO:0006397">
    <property type="term" value="P:mRNA processing"/>
    <property type="evidence" value="ECO:0007669"/>
    <property type="project" value="UniProtKB-KW"/>
</dbReference>
<dbReference type="Gene3D" id="3.30.460.10">
    <property type="entry name" value="Beta Polymerase, domain 2"/>
    <property type="match status" value="1"/>
</dbReference>
<dbReference type="Pfam" id="PF01909">
    <property type="entry name" value="NTP_transf_2"/>
    <property type="match status" value="1"/>
</dbReference>
<dbReference type="InterPro" id="IPR002934">
    <property type="entry name" value="Polymerase_NTP_transf_dom"/>
</dbReference>
<organism evidence="14 15">
    <name type="scientific">Thielaviopsis punctulata</name>
    <dbReference type="NCBI Taxonomy" id="72032"/>
    <lineage>
        <taxon>Eukaryota</taxon>
        <taxon>Fungi</taxon>
        <taxon>Dikarya</taxon>
        <taxon>Ascomycota</taxon>
        <taxon>Pezizomycotina</taxon>
        <taxon>Sordariomycetes</taxon>
        <taxon>Hypocreomycetidae</taxon>
        <taxon>Microascales</taxon>
        <taxon>Ceratocystidaceae</taxon>
        <taxon>Thielaviopsis</taxon>
    </lineage>
</organism>
<keyword evidence="8" id="KW-0539">Nucleus</keyword>
<dbReference type="InterPro" id="IPR043519">
    <property type="entry name" value="NT_sf"/>
</dbReference>
<evidence type="ECO:0000313" key="15">
    <source>
        <dbReference type="Proteomes" id="UP000033483"/>
    </source>
</evidence>
<evidence type="ECO:0000259" key="10">
    <source>
        <dbReference type="Pfam" id="PF01909"/>
    </source>
</evidence>
<dbReference type="SUPFAM" id="SSF81631">
    <property type="entry name" value="PAP/OAS1 substrate-binding domain"/>
    <property type="match status" value="1"/>
</dbReference>
<evidence type="ECO:0000256" key="2">
    <source>
        <dbReference type="ARBA" id="ARBA00010912"/>
    </source>
</evidence>
<keyword evidence="15" id="KW-1185">Reference proteome</keyword>
<keyword evidence="6" id="KW-0547">Nucleotide-binding</keyword>
<gene>
    <name evidence="14" type="ORF">TD95_001115</name>
</gene>
<dbReference type="GO" id="GO:0005634">
    <property type="term" value="C:nucleus"/>
    <property type="evidence" value="ECO:0007669"/>
    <property type="project" value="UniProtKB-SubCell"/>
</dbReference>
<dbReference type="AlphaFoldDB" id="A0A0F4Z9V8"/>
<comment type="similarity">
    <text evidence="2">Belongs to the poly(A) polymerase family.</text>
</comment>
<dbReference type="GO" id="GO:0031123">
    <property type="term" value="P:RNA 3'-end processing"/>
    <property type="evidence" value="ECO:0007669"/>
    <property type="project" value="InterPro"/>
</dbReference>
<dbReference type="EMBL" id="LAEV01001896">
    <property type="protein sequence ID" value="KKA27085.1"/>
    <property type="molecule type" value="Genomic_DNA"/>
</dbReference>
<keyword evidence="7" id="KW-0067">ATP-binding</keyword>
<dbReference type="Pfam" id="PF03372">
    <property type="entry name" value="Exo_endo_phos"/>
    <property type="match status" value="1"/>
</dbReference>
<feature type="compositionally biased region" description="Acidic residues" evidence="9">
    <location>
        <begin position="1057"/>
        <end position="1072"/>
    </location>
</feature>
<dbReference type="GO" id="GO:1990817">
    <property type="term" value="F:poly(A) RNA polymerase activity"/>
    <property type="evidence" value="ECO:0007669"/>
    <property type="project" value="UniProtKB-EC"/>
</dbReference>
<reference evidence="14 15" key="1">
    <citation type="submission" date="2015-03" db="EMBL/GenBank/DDBJ databases">
        <authorList>
            <person name="Radwan O."/>
            <person name="Al-Naeli F.A."/>
            <person name="Rendon G.A."/>
            <person name="Fields C."/>
        </authorList>
    </citation>
    <scope>NUCLEOTIDE SEQUENCE [LARGE SCALE GENOMIC DNA]</scope>
    <source>
        <strain evidence="14">CR-DP1</strain>
    </source>
</reference>
<dbReference type="SUPFAM" id="SSF55003">
    <property type="entry name" value="PAP/Archaeal CCA-adding enzyme, C-terminal domain"/>
    <property type="match status" value="1"/>
</dbReference>
<feature type="domain" description="Polymerase nucleotidyl transferase" evidence="10">
    <location>
        <begin position="634"/>
        <end position="666"/>
    </location>
</feature>
<dbReference type="SUPFAM" id="SSF55144">
    <property type="entry name" value="LigT-like"/>
    <property type="match status" value="1"/>
</dbReference>
<proteinExistence type="inferred from homology"/>
<name>A0A0F4Z9V8_9PEZI</name>
<dbReference type="Pfam" id="PF04928">
    <property type="entry name" value="PAP_central"/>
    <property type="match status" value="1"/>
</dbReference>
<evidence type="ECO:0000259" key="12">
    <source>
        <dbReference type="Pfam" id="PF04457"/>
    </source>
</evidence>
<dbReference type="Gene3D" id="3.90.1140.10">
    <property type="entry name" value="Cyclic phosphodiesterase"/>
    <property type="match status" value="1"/>
</dbReference>
<dbReference type="SUPFAM" id="SSF56219">
    <property type="entry name" value="DNase I-like"/>
    <property type="match status" value="1"/>
</dbReference>
<dbReference type="Gene3D" id="3.60.10.10">
    <property type="entry name" value="Endonuclease/exonuclease/phosphatase"/>
    <property type="match status" value="1"/>
</dbReference>
<dbReference type="GO" id="GO:0005524">
    <property type="term" value="F:ATP binding"/>
    <property type="evidence" value="ECO:0007669"/>
    <property type="project" value="UniProtKB-KW"/>
</dbReference>
<dbReference type="InterPro" id="IPR040459">
    <property type="entry name" value="MJ1316"/>
</dbReference>
<dbReference type="OrthoDB" id="10263155at2759"/>
<dbReference type="Proteomes" id="UP000033483">
    <property type="component" value="Unassembled WGS sequence"/>
</dbReference>
<dbReference type="PANTHER" id="PTHR10682:SF23">
    <property type="entry name" value="POLYNUCLEOTIDE ADENYLYLTRANSFERASE"/>
    <property type="match status" value="1"/>
</dbReference>
<sequence length="1179" mass="132379">MMNLDSHDTALCFIAPIETWKSLNHIRNLYDPAALKWPPHINILYPFVSFHLLDQATGLILNALKTTPPTALPEIQLNDTGVFRQKNASVLYLSDKSTLHCESISQFRAWLISVIAAQQVNDRFTLHMTLAQSEHNQEYMRDVLLHKLSLLPLVNWIPRHLAVMTRDETTRCMQVWKLIDLDLAEIVFDIPSHLNQPRWGTEVADVQRNLPCVRFQGHIGQWQSHNQTASDSGLMTVVPRHLIVASYNVLAQFTWPPTTERYPLLIQAILSDQALADVLVLQEVTDDFLSVLLADAAIRERFPFSTHAPSCQPEVLPLPNHLNVVVLSRLPFSWTLLPLPRRYKTAIVLSIPLASHNADSDTAPKTVAVAACHLSQGLTDGAVAAKIGEIKKILGFLQEHHQNDPWIVAGDFNITTSSFTIQHALEKKSISAETVSQLSSIDQLMSDAGLVDVWLSARLAVGESSDMLRKTRSAWDLHEGEQGATFDPTENPLALVSNGSGAGSRPQRYDRILIKDQGLFRIEGFNQFGFPVNNDEKTLASDHWGVRTLLSTEPNTQHKSTAALSTPTVELYMAPNAVTDTSGLKNSLDRISCFPDATAAQLRVEALNLIKSLVLQVFDGEPNEPQALNRPKTPFEVVPVGSYALGVWTKDSDVDCICIGPFSPKTFFAVFLQQVRKRAPDGFTILRKVKANSGTMLEVNYRGVNMDLHYCMSQSIAEDWENVKKRPSNDPVFNLPISTLAKLKPARDTLYLLRSIPDLAVFRLAYFFIKTWARKRGIYSAKFGYLGGIQMVVMLVTVAKQLFHQGHTPSAPDLITTFFHHYAEFDWKTQLVYDPFFHTNLRYVRSFREPMCLLGWHAPALNTATIVTIPTLSTIQAELSRAKEILTSDGLSWDKLMMSDGAPDFLTRFSKYIRLDAHYWGQTVGKGNAFAGWIESRSALLLVDISRRLPGISARIWPGRFIDSNSAIEPSESELQTFFLVGLEPSQASPLPSSQSPEMDRKTLEAILSRFEDQIRSNEKYYDSKMCWMSASLVSQDNLKTAALDTRSQVGTTIWEGDSDVEDEEDDEDSEEVLVKQPPPPQSRNAVVPKKKGGGKFRTAADVLNRLKWDASLNTDDFLVGYEDRFVGAMERPVSAWKTEQTDEEFIPQHRILYFKRKADGEVVWDRRSRIDLIFGSGV</sequence>
<dbReference type="InterPro" id="IPR009097">
    <property type="entry name" value="Cyclic_Pdiesterase"/>
</dbReference>
<evidence type="ECO:0000256" key="5">
    <source>
        <dbReference type="ARBA" id="ARBA00022679"/>
    </source>
</evidence>
<dbReference type="InterPro" id="IPR011068">
    <property type="entry name" value="NuclTrfase_I-like_C"/>
</dbReference>
<dbReference type="Pfam" id="PF13563">
    <property type="entry name" value="2_5_RNA_ligase2"/>
    <property type="match status" value="1"/>
</dbReference>
<evidence type="ECO:0000256" key="1">
    <source>
        <dbReference type="ARBA" id="ARBA00004123"/>
    </source>
</evidence>
<dbReference type="SUPFAM" id="SSF81301">
    <property type="entry name" value="Nucleotidyltransferase"/>
    <property type="match status" value="1"/>
</dbReference>
<comment type="caution">
    <text evidence="14">The sequence shown here is derived from an EMBL/GenBank/DDBJ whole genome shotgun (WGS) entry which is preliminary data.</text>
</comment>
<dbReference type="InterPro" id="IPR007012">
    <property type="entry name" value="PolA_pol_cen_dom"/>
</dbReference>
<evidence type="ECO:0000313" key="14">
    <source>
        <dbReference type="EMBL" id="KKA27085.1"/>
    </source>
</evidence>
<dbReference type="PANTHER" id="PTHR10682">
    <property type="entry name" value="POLY A POLYMERASE"/>
    <property type="match status" value="1"/>
</dbReference>
<dbReference type="EC" id="2.7.7.19" evidence="3"/>
<evidence type="ECO:0000259" key="13">
    <source>
        <dbReference type="Pfam" id="PF04928"/>
    </source>
</evidence>
<evidence type="ECO:0000256" key="8">
    <source>
        <dbReference type="ARBA" id="ARBA00023242"/>
    </source>
</evidence>
<feature type="domain" description="Poly(A) polymerase central" evidence="13">
    <location>
        <begin position="761"/>
        <end position="887"/>
    </location>
</feature>
<dbReference type="Pfam" id="PF04457">
    <property type="entry name" value="MJ1316"/>
    <property type="match status" value="1"/>
</dbReference>
<evidence type="ECO:0000256" key="6">
    <source>
        <dbReference type="ARBA" id="ARBA00022741"/>
    </source>
</evidence>
<protein>
    <recommendedName>
        <fullName evidence="3">polynucleotide adenylyltransferase</fullName>
        <ecNumber evidence="3">2.7.7.19</ecNumber>
    </recommendedName>
</protein>
<dbReference type="InterPro" id="IPR005135">
    <property type="entry name" value="Endo/exonuclease/phosphatase"/>
</dbReference>
<dbReference type="InterPro" id="IPR036691">
    <property type="entry name" value="Endo/exonu/phosph_ase_sf"/>
</dbReference>
<feature type="domain" description="MJ1316 RNA cyclic group end recognition" evidence="12">
    <location>
        <begin position="1097"/>
        <end position="1167"/>
    </location>
</feature>
<keyword evidence="5" id="KW-0808">Transferase</keyword>